<dbReference type="SUPFAM" id="SSF52266">
    <property type="entry name" value="SGNH hydrolase"/>
    <property type="match status" value="1"/>
</dbReference>
<dbReference type="Gene3D" id="3.40.50.1110">
    <property type="entry name" value="SGNH hydrolase"/>
    <property type="match status" value="1"/>
</dbReference>
<comment type="caution">
    <text evidence="2">The sequence shown here is derived from an EMBL/GenBank/DDBJ whole genome shotgun (WGS) entry which is preliminary data.</text>
</comment>
<dbReference type="EMBL" id="RHLK01000006">
    <property type="protein sequence ID" value="MVP00265.1"/>
    <property type="molecule type" value="Genomic_DNA"/>
</dbReference>
<dbReference type="PANTHER" id="PTHR30383">
    <property type="entry name" value="THIOESTERASE 1/PROTEASE 1/LYSOPHOSPHOLIPASE L1"/>
    <property type="match status" value="1"/>
</dbReference>
<dbReference type="PANTHER" id="PTHR30383:SF5">
    <property type="entry name" value="SGNH HYDROLASE-TYPE ESTERASE DOMAIN-CONTAINING PROTEIN"/>
    <property type="match status" value="1"/>
</dbReference>
<keyword evidence="3" id="KW-1185">Reference proteome</keyword>
<dbReference type="RefSeq" id="WP_157335806.1">
    <property type="nucleotide sequence ID" value="NZ_RHLK01000006.1"/>
</dbReference>
<proteinExistence type="predicted"/>
<sequence length="220" mass="25024">MRFEKRDKLVMIGDSITDCGRARPYGEGRVEARGSGYVMQTDSLLQAAYPSLGIRVINMGISGNTVRDLQERWKSDVLDLKPDWLSILIGINDVWRQYDAPLMTEKHVYLEEYAVVLEKLVFETRSQLKGLVLMTPFYLESNEQDPMRATMDAYGAVVRRIAEKYDAVFVDTQAAMDQLLKHNYAAALAWDRVHPNQSGHMAIARAFLNAVGFDWRGEEA</sequence>
<evidence type="ECO:0000313" key="3">
    <source>
        <dbReference type="Proteomes" id="UP000490800"/>
    </source>
</evidence>
<reference evidence="2 3" key="1">
    <citation type="journal article" date="2019" name="Microorganisms">
        <title>Paenibacillus lutrae sp. nov., A Chitinolytic Species Isolated from A River Otter in Castril Natural Park, Granada, Spain.</title>
        <authorList>
            <person name="Rodriguez M."/>
            <person name="Reina J.C."/>
            <person name="Bejar V."/>
            <person name="Llamas I."/>
        </authorList>
    </citation>
    <scope>NUCLEOTIDE SEQUENCE [LARGE SCALE GENOMIC DNA]</scope>
    <source>
        <strain evidence="2 3">N10</strain>
    </source>
</reference>
<gene>
    <name evidence="2" type="ORF">EDM21_12165</name>
</gene>
<evidence type="ECO:0000313" key="2">
    <source>
        <dbReference type="EMBL" id="MVP00265.1"/>
    </source>
</evidence>
<feature type="domain" description="SGNH hydrolase-type esterase" evidence="1">
    <location>
        <begin position="12"/>
        <end position="200"/>
    </location>
</feature>
<dbReference type="AlphaFoldDB" id="A0A7X3JZP6"/>
<dbReference type="OrthoDB" id="9794725at2"/>
<organism evidence="2 3">
    <name type="scientific">Paenibacillus lutrae</name>
    <dbReference type="NCBI Taxonomy" id="2078573"/>
    <lineage>
        <taxon>Bacteria</taxon>
        <taxon>Bacillati</taxon>
        <taxon>Bacillota</taxon>
        <taxon>Bacilli</taxon>
        <taxon>Bacillales</taxon>
        <taxon>Paenibacillaceae</taxon>
        <taxon>Paenibacillus</taxon>
    </lineage>
</organism>
<dbReference type="InterPro" id="IPR051532">
    <property type="entry name" value="Ester_Hydrolysis_Enzymes"/>
</dbReference>
<dbReference type="GO" id="GO:0004622">
    <property type="term" value="F:phosphatidylcholine lysophospholipase activity"/>
    <property type="evidence" value="ECO:0007669"/>
    <property type="project" value="TreeGrafter"/>
</dbReference>
<protein>
    <submittedName>
        <fullName evidence="2">GDSL family lipase</fullName>
    </submittedName>
</protein>
<name>A0A7X3JZP6_9BACL</name>
<dbReference type="Pfam" id="PF13472">
    <property type="entry name" value="Lipase_GDSL_2"/>
    <property type="match status" value="1"/>
</dbReference>
<dbReference type="CDD" id="cd01834">
    <property type="entry name" value="SGNH_hydrolase_like_2"/>
    <property type="match status" value="1"/>
</dbReference>
<dbReference type="InterPro" id="IPR036514">
    <property type="entry name" value="SGNH_hydro_sf"/>
</dbReference>
<dbReference type="InterPro" id="IPR013830">
    <property type="entry name" value="SGNH_hydro"/>
</dbReference>
<evidence type="ECO:0000259" key="1">
    <source>
        <dbReference type="Pfam" id="PF13472"/>
    </source>
</evidence>
<dbReference type="Proteomes" id="UP000490800">
    <property type="component" value="Unassembled WGS sequence"/>
</dbReference>
<accession>A0A7X3JZP6</accession>